<feature type="domain" description="Fe2OG dioxygenase" evidence="7">
    <location>
        <begin position="289"/>
        <end position="407"/>
    </location>
</feature>
<organism evidence="8 9">
    <name type="scientific">Sistotremastrum niveocremeum HHB9708</name>
    <dbReference type="NCBI Taxonomy" id="1314777"/>
    <lineage>
        <taxon>Eukaryota</taxon>
        <taxon>Fungi</taxon>
        <taxon>Dikarya</taxon>
        <taxon>Basidiomycota</taxon>
        <taxon>Agaricomycotina</taxon>
        <taxon>Agaricomycetes</taxon>
        <taxon>Sistotremastrales</taxon>
        <taxon>Sistotremastraceae</taxon>
        <taxon>Sertulicium</taxon>
        <taxon>Sertulicium niveocremeum</taxon>
    </lineage>
</organism>
<comment type="cofactor">
    <cofactor evidence="5">
        <name>Fe(2+)</name>
        <dbReference type="ChEBI" id="CHEBI:29033"/>
    </cofactor>
    <text evidence="5">Binds 1 Fe(2+) ion per subunit.</text>
</comment>
<dbReference type="GO" id="GO:0046872">
    <property type="term" value="F:metal ion binding"/>
    <property type="evidence" value="ECO:0007669"/>
    <property type="project" value="UniProtKB-KW"/>
</dbReference>
<dbReference type="PROSITE" id="PS51471">
    <property type="entry name" value="FE2OG_OXY"/>
    <property type="match status" value="1"/>
</dbReference>
<dbReference type="InterPro" id="IPR005123">
    <property type="entry name" value="Oxoglu/Fe-dep_dioxygenase_dom"/>
</dbReference>
<keyword evidence="9" id="KW-1185">Reference proteome</keyword>
<dbReference type="GO" id="GO:0051213">
    <property type="term" value="F:dioxygenase activity"/>
    <property type="evidence" value="ECO:0007669"/>
    <property type="project" value="UniProtKB-KW"/>
</dbReference>
<dbReference type="Proteomes" id="UP000076722">
    <property type="component" value="Unassembled WGS sequence"/>
</dbReference>
<dbReference type="InterPro" id="IPR027450">
    <property type="entry name" value="AlkB-like"/>
</dbReference>
<evidence type="ECO:0000259" key="7">
    <source>
        <dbReference type="PROSITE" id="PS51471"/>
    </source>
</evidence>
<feature type="binding site" evidence="5">
    <location>
        <position position="309"/>
    </location>
    <ligand>
        <name>Fe cation</name>
        <dbReference type="ChEBI" id="CHEBI:24875"/>
        <note>catalytic</note>
    </ligand>
</feature>
<name>A0A164QQW2_9AGAM</name>
<keyword evidence="1 5" id="KW-0479">Metal-binding</keyword>
<dbReference type="SUPFAM" id="SSF51197">
    <property type="entry name" value="Clavaminate synthase-like"/>
    <property type="match status" value="1"/>
</dbReference>
<feature type="binding site" evidence="5">
    <location>
        <position position="307"/>
    </location>
    <ligand>
        <name>Fe cation</name>
        <dbReference type="ChEBI" id="CHEBI:24875"/>
        <note>catalytic</note>
    </ligand>
</feature>
<dbReference type="STRING" id="1314777.A0A164QQW2"/>
<evidence type="ECO:0000313" key="9">
    <source>
        <dbReference type="Proteomes" id="UP000076722"/>
    </source>
</evidence>
<dbReference type="OrthoDB" id="6614653at2759"/>
<evidence type="ECO:0000313" key="8">
    <source>
        <dbReference type="EMBL" id="KZS89883.1"/>
    </source>
</evidence>
<evidence type="ECO:0000256" key="5">
    <source>
        <dbReference type="PIRSR" id="PIRSR604574-2"/>
    </source>
</evidence>
<proteinExistence type="predicted"/>
<sequence length="421" mass="47374">MSTRSMSPEYKKALKNYRRSTQGKSDKAASDDWTAFRKAEKKYKAKFPPPSLDDVLDLSLLLKANNHLDNNDLVGRADVVQVEEIQCERNKRAFILPTIPGLVLLPSFLSEQEQQDLVQTALSDVARHSETNLHTHYDIPPRGLWDIYIDPASSKQLIPPKVVTEEADFASEPQGPRRLVDNPPVNVTNLAIINSVSKAPAPPSPGTSPSTASELLERLRWANLGYFYHWGTKSYDLRKTLIPIPERIQSTCKNVVRSIGWHAVWWNNDQIPGWDNETPDWQDWKRTYQPDAGIVNFYQSKDTLMGHVDRSEVSCTTPLVSISIGNSAIFLIGGQTRDVEPLPILLRSGDVIVMSGPFCRRAYHGIPKILPNTSPSKLFTDSKDNESSAYRSYLQSTRININVRQVFPRGYQFADIGLEGS</sequence>
<reference evidence="8 9" key="1">
    <citation type="journal article" date="2016" name="Mol. Biol. Evol.">
        <title>Comparative Genomics of Early-Diverging Mushroom-Forming Fungi Provides Insights into the Origins of Lignocellulose Decay Capabilities.</title>
        <authorList>
            <person name="Nagy L.G."/>
            <person name="Riley R."/>
            <person name="Tritt A."/>
            <person name="Adam C."/>
            <person name="Daum C."/>
            <person name="Floudas D."/>
            <person name="Sun H."/>
            <person name="Yadav J.S."/>
            <person name="Pangilinan J."/>
            <person name="Larsson K.H."/>
            <person name="Matsuura K."/>
            <person name="Barry K."/>
            <person name="Labutti K."/>
            <person name="Kuo R."/>
            <person name="Ohm R.A."/>
            <person name="Bhattacharya S.S."/>
            <person name="Shirouzu T."/>
            <person name="Yoshinaga Y."/>
            <person name="Martin F.M."/>
            <person name="Grigoriev I.V."/>
            <person name="Hibbett D.S."/>
        </authorList>
    </citation>
    <scope>NUCLEOTIDE SEQUENCE [LARGE SCALE GENOMIC DNA]</scope>
    <source>
        <strain evidence="8 9">HHB9708</strain>
    </source>
</reference>
<dbReference type="GO" id="GO:0005634">
    <property type="term" value="C:nucleus"/>
    <property type="evidence" value="ECO:0007669"/>
    <property type="project" value="TreeGrafter"/>
</dbReference>
<feature type="region of interest" description="Disordered" evidence="6">
    <location>
        <begin position="1"/>
        <end position="31"/>
    </location>
</feature>
<evidence type="ECO:0000256" key="3">
    <source>
        <dbReference type="ARBA" id="ARBA00023002"/>
    </source>
</evidence>
<keyword evidence="4 5" id="KW-0408">Iron</keyword>
<dbReference type="AlphaFoldDB" id="A0A164QQW2"/>
<protein>
    <recommendedName>
        <fullName evidence="7">Fe2OG dioxygenase domain-containing protein</fullName>
    </recommendedName>
</protein>
<evidence type="ECO:0000256" key="4">
    <source>
        <dbReference type="ARBA" id="ARBA00023004"/>
    </source>
</evidence>
<keyword evidence="2" id="KW-0223">Dioxygenase</keyword>
<dbReference type="PANTHER" id="PTHR16557:SF2">
    <property type="entry name" value="NUCLEIC ACID DIOXYGENASE ALKBH1"/>
    <property type="match status" value="1"/>
</dbReference>
<evidence type="ECO:0000256" key="2">
    <source>
        <dbReference type="ARBA" id="ARBA00022964"/>
    </source>
</evidence>
<evidence type="ECO:0000256" key="6">
    <source>
        <dbReference type="SAM" id="MobiDB-lite"/>
    </source>
</evidence>
<dbReference type="InterPro" id="IPR037151">
    <property type="entry name" value="AlkB-like_sf"/>
</dbReference>
<dbReference type="PANTHER" id="PTHR16557">
    <property type="entry name" value="ALKYLATED DNA REPAIR PROTEIN ALKB-RELATED"/>
    <property type="match status" value="1"/>
</dbReference>
<dbReference type="Pfam" id="PF13532">
    <property type="entry name" value="2OG-FeII_Oxy_2"/>
    <property type="match status" value="1"/>
</dbReference>
<feature type="binding site" evidence="5">
    <location>
        <position position="364"/>
    </location>
    <ligand>
        <name>Fe cation</name>
        <dbReference type="ChEBI" id="CHEBI:24875"/>
        <note>catalytic</note>
    </ligand>
</feature>
<dbReference type="Gene3D" id="2.60.120.590">
    <property type="entry name" value="Alpha-ketoglutarate-dependent dioxygenase AlkB-like"/>
    <property type="match status" value="1"/>
</dbReference>
<gene>
    <name evidence="8" type="ORF">SISNIDRAFT_525063</name>
</gene>
<evidence type="ECO:0000256" key="1">
    <source>
        <dbReference type="ARBA" id="ARBA00022723"/>
    </source>
</evidence>
<dbReference type="EMBL" id="KV419424">
    <property type="protein sequence ID" value="KZS89883.1"/>
    <property type="molecule type" value="Genomic_DNA"/>
</dbReference>
<accession>A0A164QQW2</accession>
<dbReference type="GO" id="GO:0005737">
    <property type="term" value="C:cytoplasm"/>
    <property type="evidence" value="ECO:0007669"/>
    <property type="project" value="TreeGrafter"/>
</dbReference>
<dbReference type="InterPro" id="IPR004574">
    <property type="entry name" value="Alkb"/>
</dbReference>
<keyword evidence="3" id="KW-0560">Oxidoreductase</keyword>